<evidence type="ECO:0000313" key="11">
    <source>
        <dbReference type="Proteomes" id="UP000759537"/>
    </source>
</evidence>
<dbReference type="PANTHER" id="PTHR23236:SF25">
    <property type="entry name" value="RNA-BINDING PROTEIN 34"/>
    <property type="match status" value="1"/>
</dbReference>
<evidence type="ECO:0000256" key="5">
    <source>
        <dbReference type="ARBA" id="ARBA00022884"/>
    </source>
</evidence>
<dbReference type="PROSITE" id="PS50102">
    <property type="entry name" value="RRM"/>
    <property type="match status" value="1"/>
</dbReference>
<dbReference type="PANTHER" id="PTHR23236">
    <property type="entry name" value="EUKARYOTIC TRANSLATION INITIATION FACTOR 4B/4H"/>
    <property type="match status" value="1"/>
</dbReference>
<name>A0A9P5MQ78_9AGAM</name>
<evidence type="ECO:0000256" key="3">
    <source>
        <dbReference type="ARBA" id="ARBA00007077"/>
    </source>
</evidence>
<comment type="similarity">
    <text evidence="3">Belongs to the RRM RBM34 family.</text>
</comment>
<evidence type="ECO:0000256" key="1">
    <source>
        <dbReference type="ARBA" id="ARBA00002475"/>
    </source>
</evidence>
<proteinExistence type="inferred from homology"/>
<comment type="caution">
    <text evidence="10">The sequence shown here is derived from an EMBL/GenBank/DDBJ whole genome shotgun (WGS) entry which is preliminary data.</text>
</comment>
<reference evidence="10" key="1">
    <citation type="submission" date="2019-10" db="EMBL/GenBank/DDBJ databases">
        <authorList>
            <consortium name="DOE Joint Genome Institute"/>
            <person name="Kuo A."/>
            <person name="Miyauchi S."/>
            <person name="Kiss E."/>
            <person name="Drula E."/>
            <person name="Kohler A."/>
            <person name="Sanchez-Garcia M."/>
            <person name="Andreopoulos B."/>
            <person name="Barry K.W."/>
            <person name="Bonito G."/>
            <person name="Buee M."/>
            <person name="Carver A."/>
            <person name="Chen C."/>
            <person name="Cichocki N."/>
            <person name="Clum A."/>
            <person name="Culley D."/>
            <person name="Crous P.W."/>
            <person name="Fauchery L."/>
            <person name="Girlanda M."/>
            <person name="Hayes R."/>
            <person name="Keri Z."/>
            <person name="LaButti K."/>
            <person name="Lipzen A."/>
            <person name="Lombard V."/>
            <person name="Magnuson J."/>
            <person name="Maillard F."/>
            <person name="Morin E."/>
            <person name="Murat C."/>
            <person name="Nolan M."/>
            <person name="Ohm R."/>
            <person name="Pangilinan J."/>
            <person name="Pereira M."/>
            <person name="Perotto S."/>
            <person name="Peter M."/>
            <person name="Riley R."/>
            <person name="Sitrit Y."/>
            <person name="Stielow B."/>
            <person name="Szollosi G."/>
            <person name="Zifcakova L."/>
            <person name="Stursova M."/>
            <person name="Spatafora J.W."/>
            <person name="Tedersoo L."/>
            <person name="Vaario L.-M."/>
            <person name="Yamada A."/>
            <person name="Yan M."/>
            <person name="Wang P."/>
            <person name="Xu J."/>
            <person name="Bruns T."/>
            <person name="Baldrian P."/>
            <person name="Vilgalys R."/>
            <person name="Henrissat B."/>
            <person name="Grigoriev I.V."/>
            <person name="Hibbett D."/>
            <person name="Nagy L.G."/>
            <person name="Martin F.M."/>
        </authorList>
    </citation>
    <scope>NUCLEOTIDE SEQUENCE</scope>
    <source>
        <strain evidence="10">Prilba</strain>
    </source>
</reference>
<feature type="compositionally biased region" description="Basic and acidic residues" evidence="8">
    <location>
        <begin position="162"/>
        <end position="171"/>
    </location>
</feature>
<evidence type="ECO:0000256" key="6">
    <source>
        <dbReference type="ARBA" id="ARBA00023242"/>
    </source>
</evidence>
<evidence type="ECO:0000256" key="7">
    <source>
        <dbReference type="PROSITE-ProRule" id="PRU00176"/>
    </source>
</evidence>
<feature type="compositionally biased region" description="Basic and acidic residues" evidence="8">
    <location>
        <begin position="506"/>
        <end position="522"/>
    </location>
</feature>
<dbReference type="Proteomes" id="UP000759537">
    <property type="component" value="Unassembled WGS sequence"/>
</dbReference>
<comment type="function">
    <text evidence="1">Involved in pre-25S rRNA processing.</text>
</comment>
<accession>A0A9P5MQ78</accession>
<dbReference type="InterPro" id="IPR000504">
    <property type="entry name" value="RRM_dom"/>
</dbReference>
<feature type="region of interest" description="Disordered" evidence="8">
    <location>
        <begin position="374"/>
        <end position="398"/>
    </location>
</feature>
<gene>
    <name evidence="10" type="ORF">DFH94DRAFT_783466</name>
</gene>
<keyword evidence="6" id="KW-0539">Nucleus</keyword>
<feature type="region of interest" description="Disordered" evidence="8">
    <location>
        <begin position="458"/>
        <end position="580"/>
    </location>
</feature>
<keyword evidence="11" id="KW-1185">Reference proteome</keyword>
<feature type="compositionally biased region" description="Acidic residues" evidence="8">
    <location>
        <begin position="381"/>
        <end position="390"/>
    </location>
</feature>
<dbReference type="AlphaFoldDB" id="A0A9P5MQ78"/>
<comment type="subcellular location">
    <subcellularLocation>
        <location evidence="2">Nucleus</location>
        <location evidence="2">Nucleolus</location>
    </subcellularLocation>
</comment>
<dbReference type="InterPro" id="IPR012677">
    <property type="entry name" value="Nucleotide-bd_a/b_plait_sf"/>
</dbReference>
<dbReference type="OrthoDB" id="442677at2759"/>
<evidence type="ECO:0000256" key="2">
    <source>
        <dbReference type="ARBA" id="ARBA00004604"/>
    </source>
</evidence>
<feature type="compositionally biased region" description="Basic and acidic residues" evidence="8">
    <location>
        <begin position="531"/>
        <end position="541"/>
    </location>
</feature>
<dbReference type="GO" id="GO:0005730">
    <property type="term" value="C:nucleolus"/>
    <property type="evidence" value="ECO:0007669"/>
    <property type="project" value="UniProtKB-SubCell"/>
</dbReference>
<protein>
    <recommendedName>
        <fullName evidence="4">Nucleolar protein 12</fullName>
    </recommendedName>
</protein>
<dbReference type="GO" id="GO:0000463">
    <property type="term" value="P:maturation of LSU-rRNA from tricistronic rRNA transcript (SSU-rRNA, 5.8S rRNA, LSU-rRNA)"/>
    <property type="evidence" value="ECO:0007669"/>
    <property type="project" value="TreeGrafter"/>
</dbReference>
<feature type="region of interest" description="Disordered" evidence="8">
    <location>
        <begin position="33"/>
        <end position="188"/>
    </location>
</feature>
<dbReference type="InterPro" id="IPR035979">
    <property type="entry name" value="RBD_domain_sf"/>
</dbReference>
<organism evidence="10 11">
    <name type="scientific">Russula ochroleuca</name>
    <dbReference type="NCBI Taxonomy" id="152965"/>
    <lineage>
        <taxon>Eukaryota</taxon>
        <taxon>Fungi</taxon>
        <taxon>Dikarya</taxon>
        <taxon>Basidiomycota</taxon>
        <taxon>Agaricomycotina</taxon>
        <taxon>Agaricomycetes</taxon>
        <taxon>Russulales</taxon>
        <taxon>Russulaceae</taxon>
        <taxon>Russula</taxon>
    </lineage>
</organism>
<evidence type="ECO:0000256" key="8">
    <source>
        <dbReference type="SAM" id="MobiDB-lite"/>
    </source>
</evidence>
<dbReference type="GO" id="GO:0019843">
    <property type="term" value="F:rRNA binding"/>
    <property type="evidence" value="ECO:0007669"/>
    <property type="project" value="TreeGrafter"/>
</dbReference>
<dbReference type="Gene3D" id="3.30.70.330">
    <property type="match status" value="1"/>
</dbReference>
<reference evidence="10" key="2">
    <citation type="journal article" date="2020" name="Nat. Commun.">
        <title>Large-scale genome sequencing of mycorrhizal fungi provides insights into the early evolution of symbiotic traits.</title>
        <authorList>
            <person name="Miyauchi S."/>
            <person name="Kiss E."/>
            <person name="Kuo A."/>
            <person name="Drula E."/>
            <person name="Kohler A."/>
            <person name="Sanchez-Garcia M."/>
            <person name="Morin E."/>
            <person name="Andreopoulos B."/>
            <person name="Barry K.W."/>
            <person name="Bonito G."/>
            <person name="Buee M."/>
            <person name="Carver A."/>
            <person name="Chen C."/>
            <person name="Cichocki N."/>
            <person name="Clum A."/>
            <person name="Culley D."/>
            <person name="Crous P.W."/>
            <person name="Fauchery L."/>
            <person name="Girlanda M."/>
            <person name="Hayes R.D."/>
            <person name="Keri Z."/>
            <person name="LaButti K."/>
            <person name="Lipzen A."/>
            <person name="Lombard V."/>
            <person name="Magnuson J."/>
            <person name="Maillard F."/>
            <person name="Murat C."/>
            <person name="Nolan M."/>
            <person name="Ohm R.A."/>
            <person name="Pangilinan J."/>
            <person name="Pereira M.F."/>
            <person name="Perotto S."/>
            <person name="Peter M."/>
            <person name="Pfister S."/>
            <person name="Riley R."/>
            <person name="Sitrit Y."/>
            <person name="Stielow J.B."/>
            <person name="Szollosi G."/>
            <person name="Zifcakova L."/>
            <person name="Stursova M."/>
            <person name="Spatafora J.W."/>
            <person name="Tedersoo L."/>
            <person name="Vaario L.M."/>
            <person name="Yamada A."/>
            <person name="Yan M."/>
            <person name="Wang P."/>
            <person name="Xu J."/>
            <person name="Bruns T."/>
            <person name="Baldrian P."/>
            <person name="Vilgalys R."/>
            <person name="Dunand C."/>
            <person name="Henrissat B."/>
            <person name="Grigoriev I.V."/>
            <person name="Hibbett D."/>
            <person name="Nagy L.G."/>
            <person name="Martin F.M."/>
        </authorList>
    </citation>
    <scope>NUCLEOTIDE SEQUENCE</scope>
    <source>
        <strain evidence="10">Prilba</strain>
    </source>
</reference>
<dbReference type="SUPFAM" id="SSF54928">
    <property type="entry name" value="RNA-binding domain, RBD"/>
    <property type="match status" value="1"/>
</dbReference>
<evidence type="ECO:0000256" key="4">
    <source>
        <dbReference type="ARBA" id="ARBA00015520"/>
    </source>
</evidence>
<evidence type="ECO:0000259" key="9">
    <source>
        <dbReference type="PROSITE" id="PS50102"/>
    </source>
</evidence>
<sequence length="580" mass="64134">MSLSSFLLGKRHSKDKEIDGGLDALLRSSISTLRTKPDLLPTKTEAKRRADAVEDAFSAPFKRKKSVNAKEQPSLGPISTTNAPASHSKRTKEGKAHGVSKRTAKTEKTLESGDEAYAGLEEAYEHKVRPGKQVARSSSKDEEQLNDTSDSEADTSQLTHETVAKKAQRDRIRPRRVHHVPQDETKEQRDARTVFLGNVPMEVVKSKSALKVFKKYILSHVPGAKIESLRFRSVAFQRPTPAAPAPRTHSLERTAEWRATKGDGVPAPQPRLGSRDKKRIAFIKHELHAEADAVTVYVVFASGADLAPDEAARGTVAALDNAQYMGHTLRADTIGRSIGDPKRTVFVGGLDFASREEDVRVFFEGVVCTERGPRNAVAGDSDSDNEEDTGDPNSYEAKPKTWVTRVRIVRDKDTQLGKGFAYIQFSDRECVDEILALEPSKLKFAKRKLRVERCKTLPSSLNAPRDPRTRTSSGAPSRIRRPSTKLTPTTVPKGNPDLGPKLAHLSKADRKAAKATDPERVARRLAKKKARDALKIPEQRKDRTRVRKNTAERKGAGAAAPQRKSRLRSEQSIAKRNAKK</sequence>
<feature type="domain" description="RRM" evidence="9">
    <location>
        <begin position="343"/>
        <end position="456"/>
    </location>
</feature>
<evidence type="ECO:0000313" key="10">
    <source>
        <dbReference type="EMBL" id="KAF8465192.1"/>
    </source>
</evidence>
<dbReference type="EMBL" id="WHVB01000048">
    <property type="protein sequence ID" value="KAF8465192.1"/>
    <property type="molecule type" value="Genomic_DNA"/>
</dbReference>
<dbReference type="SMART" id="SM00360">
    <property type="entry name" value="RRM"/>
    <property type="match status" value="1"/>
</dbReference>
<keyword evidence="5 7" id="KW-0694">RNA-binding</keyword>